<dbReference type="RefSeq" id="WP_207164673.1">
    <property type="nucleotide sequence ID" value="NZ_CP071382.1"/>
</dbReference>
<dbReference type="Pfam" id="PF12773">
    <property type="entry name" value="DZR"/>
    <property type="match status" value="1"/>
</dbReference>
<protein>
    <submittedName>
        <fullName evidence="2">Zinc ribbon domain-containing protein</fullName>
    </submittedName>
</protein>
<dbReference type="InterPro" id="IPR011990">
    <property type="entry name" value="TPR-like_helical_dom_sf"/>
</dbReference>
<dbReference type="SUPFAM" id="SSF81901">
    <property type="entry name" value="HCP-like"/>
    <property type="match status" value="1"/>
</dbReference>
<organism evidence="2 3">
    <name type="scientific">Geobacter benzoatilyticus</name>
    <dbReference type="NCBI Taxonomy" id="2815309"/>
    <lineage>
        <taxon>Bacteria</taxon>
        <taxon>Pseudomonadati</taxon>
        <taxon>Thermodesulfobacteriota</taxon>
        <taxon>Desulfuromonadia</taxon>
        <taxon>Geobacterales</taxon>
        <taxon>Geobacteraceae</taxon>
        <taxon>Geobacter</taxon>
    </lineage>
</organism>
<accession>A0ABX7Q749</accession>
<evidence type="ECO:0000259" key="1">
    <source>
        <dbReference type="Pfam" id="PF12773"/>
    </source>
</evidence>
<reference evidence="2 3" key="1">
    <citation type="submission" date="2021-03" db="EMBL/GenBank/DDBJ databases">
        <title>Geobacter metallireducens gen. nov. sp. nov., a microorganism capable of coupling the complete oxidation of organic compounds to the reduction of iron and other metals.</title>
        <authorList>
            <person name="Li Y."/>
        </authorList>
    </citation>
    <scope>NUCLEOTIDE SEQUENCE [LARGE SCALE GENOMIC DNA]</scope>
    <source>
        <strain evidence="2 3">Jerry-YX</strain>
    </source>
</reference>
<dbReference type="SMART" id="SM00671">
    <property type="entry name" value="SEL1"/>
    <property type="match status" value="3"/>
</dbReference>
<dbReference type="Proteomes" id="UP000663651">
    <property type="component" value="Chromosome"/>
</dbReference>
<keyword evidence="3" id="KW-1185">Reference proteome</keyword>
<dbReference type="Gene3D" id="1.25.40.10">
    <property type="entry name" value="Tetratricopeptide repeat domain"/>
    <property type="match status" value="1"/>
</dbReference>
<dbReference type="InterPro" id="IPR025874">
    <property type="entry name" value="DZR"/>
</dbReference>
<dbReference type="InterPro" id="IPR006597">
    <property type="entry name" value="Sel1-like"/>
</dbReference>
<dbReference type="PANTHER" id="PTHR43628:SF1">
    <property type="entry name" value="CHITIN SYNTHASE REGULATORY FACTOR 2-RELATED"/>
    <property type="match status" value="1"/>
</dbReference>
<dbReference type="InterPro" id="IPR052945">
    <property type="entry name" value="Mitotic_Regulator"/>
</dbReference>
<proteinExistence type="predicted"/>
<gene>
    <name evidence="2" type="ORF">JZM60_06420</name>
</gene>
<dbReference type="PANTHER" id="PTHR43628">
    <property type="entry name" value="ACTIVATOR OF C KINASE PROTEIN 1-RELATED"/>
    <property type="match status" value="1"/>
</dbReference>
<sequence length="430" mass="46816">MGFIDSLKSVAKTVWEGDPNAGYEAGMRYVNENDFNLASHFLEDAAKRGHVDAQYSLGYLYWDGKLTSRDMAKAQHWLSAAAQNGHIDAQYLLGYIFHEGQVVPRDMAKAQYWLTMAAQQGHQDALAFIREQEAANAPAPVTPGISCTGCGAAMVEGARFCPECGEKAPLPKCCPSCGAPQTGPAKFCPECGANLNAPPKCSGCGAEMAPEAKFCGDCGTKAGATAPNPTATAPQRNDAPESITLEIAGPGMEVSCGRLSDEQYEEILQLQKDGEFENSDYCECTHNYNDVFHLYGVLSSQDGDEIRSPKLAPNYEEVDTYSEFEDGIYIIYAAPSRKTYGSFTINCPGGFVPEKLSIQLSTFDISMLELDDEGTELMGSIISGISYDDEPIDLEFEDNGGDCCRFIVRIDDGCWDIIYSQRGEESEWNS</sequence>
<evidence type="ECO:0000313" key="2">
    <source>
        <dbReference type="EMBL" id="QSV46895.1"/>
    </source>
</evidence>
<dbReference type="EMBL" id="CP071382">
    <property type="protein sequence ID" value="QSV46895.1"/>
    <property type="molecule type" value="Genomic_DNA"/>
</dbReference>
<dbReference type="Pfam" id="PF08238">
    <property type="entry name" value="Sel1"/>
    <property type="match status" value="2"/>
</dbReference>
<feature type="domain" description="DZANK-type" evidence="1">
    <location>
        <begin position="147"/>
        <end position="192"/>
    </location>
</feature>
<evidence type="ECO:0000313" key="3">
    <source>
        <dbReference type="Proteomes" id="UP000663651"/>
    </source>
</evidence>
<name>A0ABX7Q749_9BACT</name>